<dbReference type="PANTHER" id="PTHR21708:SF26">
    <property type="entry name" value="2-DEHYDROPANTOATE 2-REDUCTASE"/>
    <property type="match status" value="1"/>
</dbReference>
<dbReference type="PANTHER" id="PTHR21708">
    <property type="entry name" value="PROBABLE 2-DEHYDROPANTOATE 2-REDUCTASE"/>
    <property type="match status" value="1"/>
</dbReference>
<keyword evidence="3 4" id="KW-0560">Oxidoreductase</keyword>
<dbReference type="InterPro" id="IPR003710">
    <property type="entry name" value="ApbA"/>
</dbReference>
<dbReference type="InterPro" id="IPR013752">
    <property type="entry name" value="KPA_reductase"/>
</dbReference>
<dbReference type="AlphaFoldDB" id="A0A7X2P902"/>
<dbReference type="EC" id="1.1.1.169" evidence="4"/>
<protein>
    <recommendedName>
        <fullName evidence="4">2-dehydropantoate 2-reductase</fullName>
        <ecNumber evidence="4">1.1.1.169</ecNumber>
    </recommendedName>
    <alternativeName>
        <fullName evidence="4">Ketopantoate reductase</fullName>
    </alternativeName>
</protein>
<dbReference type="GO" id="GO:0008677">
    <property type="term" value="F:2-dehydropantoate 2-reductase activity"/>
    <property type="evidence" value="ECO:0007669"/>
    <property type="project" value="UniProtKB-EC"/>
</dbReference>
<dbReference type="EMBL" id="VUMV01000003">
    <property type="protein sequence ID" value="MST81943.1"/>
    <property type="molecule type" value="Genomic_DNA"/>
</dbReference>
<evidence type="ECO:0000313" key="7">
    <source>
        <dbReference type="EMBL" id="MST81943.1"/>
    </source>
</evidence>
<name>A0A7X2P902_9FIRM</name>
<dbReference type="Proteomes" id="UP000466864">
    <property type="component" value="Unassembled WGS sequence"/>
</dbReference>
<comment type="catalytic activity">
    <reaction evidence="4">
        <text>(R)-pantoate + NADP(+) = 2-dehydropantoate + NADPH + H(+)</text>
        <dbReference type="Rhea" id="RHEA:16233"/>
        <dbReference type="ChEBI" id="CHEBI:11561"/>
        <dbReference type="ChEBI" id="CHEBI:15378"/>
        <dbReference type="ChEBI" id="CHEBI:15980"/>
        <dbReference type="ChEBI" id="CHEBI:57783"/>
        <dbReference type="ChEBI" id="CHEBI:58349"/>
        <dbReference type="EC" id="1.1.1.169"/>
    </reaction>
</comment>
<dbReference type="InterPro" id="IPR036291">
    <property type="entry name" value="NAD(P)-bd_dom_sf"/>
</dbReference>
<comment type="similarity">
    <text evidence="1 4">Belongs to the ketopantoate reductase family.</text>
</comment>
<keyword evidence="8" id="KW-1185">Reference proteome</keyword>
<evidence type="ECO:0000256" key="1">
    <source>
        <dbReference type="ARBA" id="ARBA00007870"/>
    </source>
</evidence>
<dbReference type="Gene3D" id="1.10.1040.10">
    <property type="entry name" value="N-(1-d-carboxylethyl)-l-norvaline Dehydrogenase, domain 2"/>
    <property type="match status" value="1"/>
</dbReference>
<keyword evidence="2 4" id="KW-0521">NADP</keyword>
<dbReference type="GO" id="GO:0005737">
    <property type="term" value="C:cytoplasm"/>
    <property type="evidence" value="ECO:0007669"/>
    <property type="project" value="TreeGrafter"/>
</dbReference>
<gene>
    <name evidence="7" type="ORF">FYJ60_06400</name>
</gene>
<dbReference type="InterPro" id="IPR013328">
    <property type="entry name" value="6PGD_dom2"/>
</dbReference>
<dbReference type="SUPFAM" id="SSF51735">
    <property type="entry name" value="NAD(P)-binding Rossmann-fold domains"/>
    <property type="match status" value="1"/>
</dbReference>
<comment type="caution">
    <text evidence="7">The sequence shown here is derived from an EMBL/GenBank/DDBJ whole genome shotgun (WGS) entry which is preliminary data.</text>
</comment>
<dbReference type="InterPro" id="IPR008927">
    <property type="entry name" value="6-PGluconate_DH-like_C_sf"/>
</dbReference>
<proteinExistence type="inferred from homology"/>
<dbReference type="InterPro" id="IPR051402">
    <property type="entry name" value="KPR-Related"/>
</dbReference>
<dbReference type="RefSeq" id="WP_154457844.1">
    <property type="nucleotide sequence ID" value="NZ_VUMV01000003.1"/>
</dbReference>
<evidence type="ECO:0000256" key="4">
    <source>
        <dbReference type="RuleBase" id="RU362068"/>
    </source>
</evidence>
<dbReference type="InterPro" id="IPR013332">
    <property type="entry name" value="KPR_N"/>
</dbReference>
<dbReference type="NCBIfam" id="TIGR00745">
    <property type="entry name" value="apbA_panE"/>
    <property type="match status" value="1"/>
</dbReference>
<evidence type="ECO:0000256" key="2">
    <source>
        <dbReference type="ARBA" id="ARBA00022857"/>
    </source>
</evidence>
<feature type="domain" description="Ketopantoate reductase N-terminal" evidence="5">
    <location>
        <begin position="4"/>
        <end position="151"/>
    </location>
</feature>
<keyword evidence="4" id="KW-0566">Pantothenate biosynthesis</keyword>
<accession>A0A7X2P902</accession>
<dbReference type="Pfam" id="PF02558">
    <property type="entry name" value="ApbA"/>
    <property type="match status" value="1"/>
</dbReference>
<evidence type="ECO:0000313" key="8">
    <source>
        <dbReference type="Proteomes" id="UP000466864"/>
    </source>
</evidence>
<organism evidence="7 8">
    <name type="scientific">Bilifractor porci</name>
    <dbReference type="NCBI Taxonomy" id="2606636"/>
    <lineage>
        <taxon>Bacteria</taxon>
        <taxon>Bacillati</taxon>
        <taxon>Bacillota</taxon>
        <taxon>Clostridia</taxon>
        <taxon>Lachnospirales</taxon>
        <taxon>Lachnospiraceae</taxon>
        <taxon>Bilifractor</taxon>
    </lineage>
</organism>
<sequence>MRKYLIIGAGGTGGTLGAYLVRAGKDVSFIARGEHLAAMRRQGLRVIRTGDEFTVNPVKACPMEEYRDRPDVIFVCVKGYSLDPLIPFIRRVAHKNTIVIPILNIYGTGAAMQKKLPGILVLDGCIYVAAQLESPGVIRMSGDILRVVFGVRSAEEFHPELKEIEGELASCGIGGGLSEDIRRDALMKFSYVSPQGACGLYYGVSAGAMQQEGECRNFFRELVHEIDLLAQAQGICFTENIVKRNLDILDSLKPDMTTSMQKDIAAGKNSEADGLIFEVVRTAHRLHVRVPAYEKAAEKLRGELSEQKAY</sequence>
<dbReference type="GO" id="GO:0015940">
    <property type="term" value="P:pantothenate biosynthetic process"/>
    <property type="evidence" value="ECO:0007669"/>
    <property type="project" value="UniProtKB-UniPathway"/>
</dbReference>
<dbReference type="Pfam" id="PF08546">
    <property type="entry name" value="ApbA_C"/>
    <property type="match status" value="1"/>
</dbReference>
<feature type="domain" description="Ketopantoate reductase C-terminal" evidence="6">
    <location>
        <begin position="180"/>
        <end position="300"/>
    </location>
</feature>
<comment type="pathway">
    <text evidence="4">Cofactor biosynthesis; (R)-pantothenate biosynthesis; (R)-pantoate from 3-methyl-2-oxobutanoate: step 2/2.</text>
</comment>
<dbReference type="Gene3D" id="3.40.50.720">
    <property type="entry name" value="NAD(P)-binding Rossmann-like Domain"/>
    <property type="match status" value="1"/>
</dbReference>
<dbReference type="SUPFAM" id="SSF48179">
    <property type="entry name" value="6-phosphogluconate dehydrogenase C-terminal domain-like"/>
    <property type="match status" value="1"/>
</dbReference>
<evidence type="ECO:0000259" key="5">
    <source>
        <dbReference type="Pfam" id="PF02558"/>
    </source>
</evidence>
<dbReference type="UniPathway" id="UPA00028">
    <property type="reaction ID" value="UER00004"/>
</dbReference>
<reference evidence="7 8" key="1">
    <citation type="submission" date="2019-08" db="EMBL/GenBank/DDBJ databases">
        <title>In-depth cultivation of the pig gut microbiome towards novel bacterial diversity and tailored functional studies.</title>
        <authorList>
            <person name="Wylensek D."/>
            <person name="Hitch T.C.A."/>
            <person name="Clavel T."/>
        </authorList>
    </citation>
    <scope>NUCLEOTIDE SEQUENCE [LARGE SCALE GENOMIC DNA]</scope>
    <source>
        <strain evidence="7 8">Oil+RF-744-WCA-WT-13</strain>
    </source>
</reference>
<comment type="function">
    <text evidence="4">Catalyzes the NADPH-dependent reduction of ketopantoate into pantoic acid.</text>
</comment>
<evidence type="ECO:0000259" key="6">
    <source>
        <dbReference type="Pfam" id="PF08546"/>
    </source>
</evidence>
<evidence type="ECO:0000256" key="3">
    <source>
        <dbReference type="ARBA" id="ARBA00023002"/>
    </source>
</evidence>